<evidence type="ECO:0000313" key="4">
    <source>
        <dbReference type="Proteomes" id="UP000663586"/>
    </source>
</evidence>
<evidence type="ECO:0000256" key="1">
    <source>
        <dbReference type="ARBA" id="ARBA00022729"/>
    </source>
</evidence>
<dbReference type="PANTHER" id="PTHR30006">
    <property type="entry name" value="THIAMINE-BINDING PERIPLASMIC PROTEIN-RELATED"/>
    <property type="match status" value="1"/>
</dbReference>
<dbReference type="KEGG" id="hara:AArcS_0569"/>
<dbReference type="PANTHER" id="PTHR30006:SF24">
    <property type="entry name" value="SLL0237 PROTEIN"/>
    <property type="match status" value="1"/>
</dbReference>
<organism evidence="3 4">
    <name type="scientific">Natranaeroarchaeum sulfidigenes</name>
    <dbReference type="NCBI Taxonomy" id="2784880"/>
    <lineage>
        <taxon>Archaea</taxon>
        <taxon>Methanobacteriati</taxon>
        <taxon>Methanobacteriota</taxon>
        <taxon>Stenosarchaea group</taxon>
        <taxon>Halobacteria</taxon>
        <taxon>Halobacteriales</taxon>
        <taxon>Natronoarchaeaceae</taxon>
        <taxon>Natranaeroarchaeum</taxon>
    </lineage>
</organism>
<dbReference type="InterPro" id="IPR006059">
    <property type="entry name" value="SBP"/>
</dbReference>
<dbReference type="SUPFAM" id="SSF53850">
    <property type="entry name" value="Periplasmic binding protein-like II"/>
    <property type="match status" value="1"/>
</dbReference>
<dbReference type="Pfam" id="PF13416">
    <property type="entry name" value="SBP_bac_8"/>
    <property type="match status" value="1"/>
</dbReference>
<keyword evidence="1" id="KW-0732">Signal</keyword>
<name>A0A897MMJ5_9EURY</name>
<dbReference type="EMBL" id="CP064786">
    <property type="protein sequence ID" value="QSG01797.1"/>
    <property type="molecule type" value="Genomic_DNA"/>
</dbReference>
<evidence type="ECO:0000313" key="3">
    <source>
        <dbReference type="EMBL" id="QSG01797.1"/>
    </source>
</evidence>
<dbReference type="AlphaFoldDB" id="A0A897MMJ5"/>
<reference evidence="3" key="1">
    <citation type="submission" date="2020-11" db="EMBL/GenBank/DDBJ databases">
        <title>Carbohydrate-dependent, anaerobic sulfur respiration: A novel catabolism in halophilic archaea.</title>
        <authorList>
            <person name="Sorokin D.Y."/>
            <person name="Messina E."/>
            <person name="Smedile F."/>
            <person name="La Cono V."/>
            <person name="Hallsworth J.E."/>
            <person name="Yakimov M.M."/>
        </authorList>
    </citation>
    <scope>NUCLEOTIDE SEQUENCE</scope>
    <source>
        <strain evidence="3">AArc-S</strain>
    </source>
</reference>
<dbReference type="Gene3D" id="3.40.190.10">
    <property type="entry name" value="Periplasmic binding protein-like II"/>
    <property type="match status" value="2"/>
</dbReference>
<proteinExistence type="predicted"/>
<feature type="region of interest" description="Disordered" evidence="2">
    <location>
        <begin position="1"/>
        <end position="22"/>
    </location>
</feature>
<dbReference type="RefSeq" id="WP_238478906.1">
    <property type="nucleotide sequence ID" value="NZ_CP064786.1"/>
</dbReference>
<sequence length="347" mass="38480">MAAVGGLAGCLGDEDTDEPTESNPLEVEFFGGVFQEVLDEHLIDPFREETGIAVESSAGSSAGEPLQLNSAVQAGEAPIDLVAASPVNRIRGERLGNWYTYEESDVPNIDNAVDDLVSYDEETGEVTGVGAYGWFGTIVSQTDLLDEPVTSWEALWENDYNWALSESSQTTLLDITSEIYFGGTDHQDTEEGLVEIMEKIQEVTDNVGLWYDGEAEAQQALLDENVEVSSLFHDVTLVMEDDGAPVSTNFPEEGAVQNDANWVILDSTDFPEEALEFINYTLRPEVQENISENLYTYPTVKDELLDMDDELQDRIFGPGVDAAMRPNHQAKIEHEEFLDETWREMVL</sequence>
<keyword evidence="4" id="KW-1185">Reference proteome</keyword>
<evidence type="ECO:0000256" key="2">
    <source>
        <dbReference type="SAM" id="MobiDB-lite"/>
    </source>
</evidence>
<protein>
    <submittedName>
        <fullName evidence="3">Spermidine/putrescine-binding periplasmic protein</fullName>
    </submittedName>
</protein>
<gene>
    <name evidence="3" type="primary">potD</name>
    <name evidence="3" type="ORF">AArcS_0569</name>
</gene>
<accession>A0A897MMJ5</accession>
<dbReference type="GeneID" id="70683950"/>
<dbReference type="Proteomes" id="UP000663586">
    <property type="component" value="Chromosome"/>
</dbReference>